<dbReference type="PANTHER" id="PTHR11963:SF23">
    <property type="entry name" value="CYTOSOL AMINOPEPTIDASE"/>
    <property type="match status" value="1"/>
</dbReference>
<dbReference type="AlphaFoldDB" id="A0A2N3PQ83"/>
<keyword evidence="2 8" id="KW-0031">Aminopeptidase</keyword>
<keyword evidence="4" id="KW-0378">Hydrolase</keyword>
<evidence type="ECO:0000256" key="1">
    <source>
        <dbReference type="ARBA" id="ARBA00009528"/>
    </source>
</evidence>
<evidence type="ECO:0000313" key="9">
    <source>
        <dbReference type="Proteomes" id="UP000233293"/>
    </source>
</evidence>
<dbReference type="CDD" id="cd00433">
    <property type="entry name" value="Peptidase_M17"/>
    <property type="match status" value="1"/>
</dbReference>
<organism evidence="8 9">
    <name type="scientific">Telmatospirillum siberiense</name>
    <dbReference type="NCBI Taxonomy" id="382514"/>
    <lineage>
        <taxon>Bacteria</taxon>
        <taxon>Pseudomonadati</taxon>
        <taxon>Pseudomonadota</taxon>
        <taxon>Alphaproteobacteria</taxon>
        <taxon>Rhodospirillales</taxon>
        <taxon>Rhodospirillaceae</taxon>
        <taxon>Telmatospirillum</taxon>
    </lineage>
</organism>
<gene>
    <name evidence="8" type="ORF">CWS72_21165</name>
</gene>
<comment type="caution">
    <text evidence="8">The sequence shown here is derived from an EMBL/GenBank/DDBJ whole genome shotgun (WGS) entry which is preliminary data.</text>
</comment>
<dbReference type="SUPFAM" id="SSF52949">
    <property type="entry name" value="Macro domain-like"/>
    <property type="match status" value="1"/>
</dbReference>
<keyword evidence="5" id="KW-0464">Manganese</keyword>
<dbReference type="GO" id="GO:0005737">
    <property type="term" value="C:cytoplasm"/>
    <property type="evidence" value="ECO:0007669"/>
    <property type="project" value="InterPro"/>
</dbReference>
<dbReference type="InterPro" id="IPR008283">
    <property type="entry name" value="Peptidase_M17_N"/>
</dbReference>
<dbReference type="GO" id="GO:0070006">
    <property type="term" value="F:metalloaminopeptidase activity"/>
    <property type="evidence" value="ECO:0007669"/>
    <property type="project" value="InterPro"/>
</dbReference>
<keyword evidence="9" id="KW-1185">Reference proteome</keyword>
<evidence type="ECO:0000256" key="5">
    <source>
        <dbReference type="ARBA" id="ARBA00023211"/>
    </source>
</evidence>
<dbReference type="Proteomes" id="UP000233293">
    <property type="component" value="Unassembled WGS sequence"/>
</dbReference>
<dbReference type="Pfam" id="PF02789">
    <property type="entry name" value="Peptidase_M17_N"/>
    <property type="match status" value="1"/>
</dbReference>
<proteinExistence type="inferred from homology"/>
<dbReference type="GO" id="GO:0030145">
    <property type="term" value="F:manganese ion binding"/>
    <property type="evidence" value="ECO:0007669"/>
    <property type="project" value="InterPro"/>
</dbReference>
<evidence type="ECO:0000313" key="8">
    <source>
        <dbReference type="EMBL" id="PKU22565.1"/>
    </source>
</evidence>
<dbReference type="GO" id="GO:0006508">
    <property type="term" value="P:proteolysis"/>
    <property type="evidence" value="ECO:0007669"/>
    <property type="project" value="UniProtKB-KW"/>
</dbReference>
<name>A0A2N3PQ83_9PROT</name>
<dbReference type="NCBIfam" id="NF002077">
    <property type="entry name" value="PRK00913.2-4"/>
    <property type="match status" value="1"/>
</dbReference>
<evidence type="ECO:0000256" key="3">
    <source>
        <dbReference type="ARBA" id="ARBA00022670"/>
    </source>
</evidence>
<dbReference type="EMBL" id="PIUM01000030">
    <property type="protein sequence ID" value="PKU22565.1"/>
    <property type="molecule type" value="Genomic_DNA"/>
</dbReference>
<feature type="domain" description="Peptidase M17 leucyl aminopeptidase N-terminal" evidence="7">
    <location>
        <begin position="30"/>
        <end position="146"/>
    </location>
</feature>
<sequence length="500" mass="53225">MVWWRKTTSRSNVLLTIGFSATAGTGARAVGIRPDEELLPSARAADAETGVIGCVLAGKHHFGGDDDDVLPVCTPSGWLVLVGMGPEAGQDGRRLRRIGGNLFAELAESGIEHLDVVLDLSPAEAAELAYGMRLRAWRPPARYKSKVDPDEAWSFVSASIVTSDPAAASAHFARLAPCADGVALARDLVVAPANELTPSHFIERLELLREQGVTCDVFDPLEHDLGLLQAVGQGSIHRPRLAVLRWSGRRRRTSPIALVGKGVTFDSGGLGIKPSEDMEEMKGDMAGAAAVVGALYALAARRAPVEVIGVLALTENMPSGSSCRPGDVVSSHAGLSVEIVDTDAEGRLILADALSFTASRYRPRQIIDLATLTGAVEVALGRHRAGLFCTDDVLAERLMAIGEAEDEPLWRLPLTEAYDEDLKSPVADLRNCGPDDDGPDALHAARFLQHFVPRAIPWAHLDIAGLSEAEEDGPLAAEGPTGFGVRLLDHLVADLFARIE</sequence>
<dbReference type="Pfam" id="PF00883">
    <property type="entry name" value="Peptidase_M17"/>
    <property type="match status" value="1"/>
</dbReference>
<dbReference type="InterPro" id="IPR011356">
    <property type="entry name" value="Leucine_aapep/pepB"/>
</dbReference>
<reference evidence="9" key="1">
    <citation type="submission" date="2017-12" db="EMBL/GenBank/DDBJ databases">
        <title>Draft genome sequence of Telmatospirillum siberiense 26-4b1T, an acidotolerant peatland alphaproteobacterium potentially involved in sulfur cycling.</title>
        <authorList>
            <person name="Hausmann B."/>
            <person name="Pjevac P."/>
            <person name="Schreck K."/>
            <person name="Herbold C.W."/>
            <person name="Daims H."/>
            <person name="Wagner M."/>
            <person name="Pester M."/>
            <person name="Loy A."/>
        </authorList>
    </citation>
    <scope>NUCLEOTIDE SEQUENCE [LARGE SCALE GENOMIC DNA]</scope>
    <source>
        <strain evidence="9">26-4b1</strain>
    </source>
</reference>
<evidence type="ECO:0000256" key="4">
    <source>
        <dbReference type="ARBA" id="ARBA00022801"/>
    </source>
</evidence>
<evidence type="ECO:0000259" key="7">
    <source>
        <dbReference type="Pfam" id="PF02789"/>
    </source>
</evidence>
<dbReference type="InterPro" id="IPR000819">
    <property type="entry name" value="Peptidase_M17_C"/>
</dbReference>
<dbReference type="PRINTS" id="PR00481">
    <property type="entry name" value="LAMNOPPTDASE"/>
</dbReference>
<dbReference type="InterPro" id="IPR043472">
    <property type="entry name" value="Macro_dom-like"/>
</dbReference>
<dbReference type="SUPFAM" id="SSF53187">
    <property type="entry name" value="Zn-dependent exopeptidases"/>
    <property type="match status" value="1"/>
</dbReference>
<evidence type="ECO:0000259" key="6">
    <source>
        <dbReference type="Pfam" id="PF00883"/>
    </source>
</evidence>
<keyword evidence="3" id="KW-0645">Protease</keyword>
<dbReference type="Gene3D" id="3.40.630.10">
    <property type="entry name" value="Zn peptidases"/>
    <property type="match status" value="1"/>
</dbReference>
<evidence type="ECO:0000256" key="2">
    <source>
        <dbReference type="ARBA" id="ARBA00022438"/>
    </source>
</evidence>
<protein>
    <submittedName>
        <fullName evidence="8">Leucyl aminopeptidase</fullName>
    </submittedName>
</protein>
<comment type="similarity">
    <text evidence="1">Belongs to the peptidase M17 family.</text>
</comment>
<dbReference type="Gene3D" id="3.40.220.10">
    <property type="entry name" value="Leucine Aminopeptidase, subunit E, domain 1"/>
    <property type="match status" value="1"/>
</dbReference>
<dbReference type="PANTHER" id="PTHR11963">
    <property type="entry name" value="LEUCINE AMINOPEPTIDASE-RELATED"/>
    <property type="match status" value="1"/>
</dbReference>
<accession>A0A2N3PQ83</accession>
<feature type="domain" description="Cytosol aminopeptidase" evidence="6">
    <location>
        <begin position="184"/>
        <end position="488"/>
    </location>
</feature>